<dbReference type="KEGG" id="fiy:BN1229_v1_3860"/>
<reference evidence="2" key="1">
    <citation type="submission" date="2015-02" db="EMBL/GenBank/DDBJ databases">
        <authorList>
            <person name="Chooi Y.-H."/>
        </authorList>
    </citation>
    <scope>NUCLEOTIDE SEQUENCE [LARGE SCALE GENOMIC DNA]</scope>
    <source>
        <strain evidence="2">strain Y</strain>
    </source>
</reference>
<evidence type="ECO:0000313" key="1">
    <source>
        <dbReference type="EMBL" id="CPR22427.1"/>
    </source>
</evidence>
<dbReference type="Proteomes" id="UP000033187">
    <property type="component" value="Chromosome 1"/>
</dbReference>
<sequence length="114" mass="13087">MVSGPFRSEALGIGSITAGDYMGTPPLWDRLHDRMVRGDSKWHWGPKVKALGDSQANAIFSGRLWELGRRDAIGGKTNTAERSRFSRWTYGYCAWGVWPPFFDVRAWARRIWRL</sequence>
<dbReference type="EMBL" id="LN829119">
    <property type="protein sequence ID" value="CPR22427.1"/>
    <property type="molecule type" value="Genomic_DNA"/>
</dbReference>
<protein>
    <submittedName>
        <fullName evidence="1">Uncharacterized protein</fullName>
    </submittedName>
</protein>
<evidence type="ECO:0000313" key="2">
    <source>
        <dbReference type="Proteomes" id="UP000033187"/>
    </source>
</evidence>
<gene>
    <name evidence="1" type="ORF">YBN1229_v1_3860</name>
</gene>
<accession>A0A0D6JL77</accession>
<dbReference type="KEGG" id="fil:BN1229_v1_3870"/>
<name>A0A0D6JL77_9HYPH</name>
<dbReference type="AlphaFoldDB" id="A0A0D6JL77"/>
<proteinExistence type="predicted"/>
<organism evidence="1 2">
    <name type="scientific">Candidatus Filomicrobium marinum</name>
    <dbReference type="NCBI Taxonomy" id="1608628"/>
    <lineage>
        <taxon>Bacteria</taxon>
        <taxon>Pseudomonadati</taxon>
        <taxon>Pseudomonadota</taxon>
        <taxon>Alphaproteobacteria</taxon>
        <taxon>Hyphomicrobiales</taxon>
        <taxon>Hyphomicrobiaceae</taxon>
        <taxon>Filomicrobium</taxon>
    </lineage>
</organism>
<keyword evidence="2" id="KW-1185">Reference proteome</keyword>